<protein>
    <recommendedName>
        <fullName evidence="3">Fungal N-terminal domain-containing protein</fullName>
    </recommendedName>
</protein>
<keyword evidence="2" id="KW-1185">Reference proteome</keyword>
<proteinExistence type="predicted"/>
<feature type="non-terminal residue" evidence="1">
    <location>
        <position position="244"/>
    </location>
</feature>
<sequence length="244" mass="27563">MDPASATVAFVGFAASITTLTATLFNSCKTLRDLCHDLGNAPQDLHRLLRNVQILERMVIQVKQTGTEIVSDESMAHLDAYWKNNATDMETDLQGFHQKVSKLQSGLDKPSVTSKHVRARFYKVFTESDIAHYERLLSQHLDIFTVLYTILSNERSKALMNEFRLQTKKLDQLASTAESFHATVKSELRTTQKLCSGEHRLVLDKVKSEVRALSRQLPEEASILSHLHRHGADVVPLYSMDQTP</sequence>
<dbReference type="AlphaFoldDB" id="A0A6A5Z483"/>
<organism evidence="1 2">
    <name type="scientific">Lophiotrema nucula</name>
    <dbReference type="NCBI Taxonomy" id="690887"/>
    <lineage>
        <taxon>Eukaryota</taxon>
        <taxon>Fungi</taxon>
        <taxon>Dikarya</taxon>
        <taxon>Ascomycota</taxon>
        <taxon>Pezizomycotina</taxon>
        <taxon>Dothideomycetes</taxon>
        <taxon>Pleosporomycetidae</taxon>
        <taxon>Pleosporales</taxon>
        <taxon>Lophiotremataceae</taxon>
        <taxon>Lophiotrema</taxon>
    </lineage>
</organism>
<evidence type="ECO:0000313" key="1">
    <source>
        <dbReference type="EMBL" id="KAF2114230.1"/>
    </source>
</evidence>
<dbReference type="OrthoDB" id="194358at2759"/>
<reference evidence="1" key="1">
    <citation type="journal article" date="2020" name="Stud. Mycol.">
        <title>101 Dothideomycetes genomes: a test case for predicting lifestyles and emergence of pathogens.</title>
        <authorList>
            <person name="Haridas S."/>
            <person name="Albert R."/>
            <person name="Binder M."/>
            <person name="Bloem J."/>
            <person name="Labutti K."/>
            <person name="Salamov A."/>
            <person name="Andreopoulos B."/>
            <person name="Baker S."/>
            <person name="Barry K."/>
            <person name="Bills G."/>
            <person name="Bluhm B."/>
            <person name="Cannon C."/>
            <person name="Castanera R."/>
            <person name="Culley D."/>
            <person name="Daum C."/>
            <person name="Ezra D."/>
            <person name="Gonzalez J."/>
            <person name="Henrissat B."/>
            <person name="Kuo A."/>
            <person name="Liang C."/>
            <person name="Lipzen A."/>
            <person name="Lutzoni F."/>
            <person name="Magnuson J."/>
            <person name="Mondo S."/>
            <person name="Nolan M."/>
            <person name="Ohm R."/>
            <person name="Pangilinan J."/>
            <person name="Park H.-J."/>
            <person name="Ramirez L."/>
            <person name="Alfaro M."/>
            <person name="Sun H."/>
            <person name="Tritt A."/>
            <person name="Yoshinaga Y."/>
            <person name="Zwiers L.-H."/>
            <person name="Turgeon B."/>
            <person name="Goodwin S."/>
            <person name="Spatafora J."/>
            <person name="Crous P."/>
            <person name="Grigoriev I."/>
        </authorList>
    </citation>
    <scope>NUCLEOTIDE SEQUENCE</scope>
    <source>
        <strain evidence="1">CBS 627.86</strain>
    </source>
</reference>
<evidence type="ECO:0000313" key="2">
    <source>
        <dbReference type="Proteomes" id="UP000799770"/>
    </source>
</evidence>
<accession>A0A6A5Z483</accession>
<dbReference type="Proteomes" id="UP000799770">
    <property type="component" value="Unassembled WGS sequence"/>
</dbReference>
<dbReference type="EMBL" id="ML977326">
    <property type="protein sequence ID" value="KAF2114230.1"/>
    <property type="molecule type" value="Genomic_DNA"/>
</dbReference>
<evidence type="ECO:0008006" key="3">
    <source>
        <dbReference type="Google" id="ProtNLM"/>
    </source>
</evidence>
<gene>
    <name evidence="1" type="ORF">BDV96DRAFT_633020</name>
</gene>
<name>A0A6A5Z483_9PLEO</name>